<reference evidence="1" key="1">
    <citation type="submission" date="2021-02" db="EMBL/GenBank/DDBJ databases">
        <authorList>
            <consortium name="DOE Joint Genome Institute"/>
            <person name="Ahrendt S."/>
            <person name="Looney B.P."/>
            <person name="Miyauchi S."/>
            <person name="Morin E."/>
            <person name="Drula E."/>
            <person name="Courty P.E."/>
            <person name="Chicoki N."/>
            <person name="Fauchery L."/>
            <person name="Kohler A."/>
            <person name="Kuo A."/>
            <person name="Labutti K."/>
            <person name="Pangilinan J."/>
            <person name="Lipzen A."/>
            <person name="Riley R."/>
            <person name="Andreopoulos W."/>
            <person name="He G."/>
            <person name="Johnson J."/>
            <person name="Barry K.W."/>
            <person name="Grigoriev I.V."/>
            <person name="Nagy L."/>
            <person name="Hibbett D."/>
            <person name="Henrissat B."/>
            <person name="Matheny P.B."/>
            <person name="Labbe J."/>
            <person name="Martin F."/>
        </authorList>
    </citation>
    <scope>NUCLEOTIDE SEQUENCE</scope>
    <source>
        <strain evidence="1">FP105234-sp</strain>
    </source>
</reference>
<evidence type="ECO:0000313" key="2">
    <source>
        <dbReference type="Proteomes" id="UP000814033"/>
    </source>
</evidence>
<keyword evidence="2" id="KW-1185">Reference proteome</keyword>
<reference evidence="1" key="2">
    <citation type="journal article" date="2022" name="New Phytol.">
        <title>Evolutionary transition to the ectomycorrhizal habit in the genomes of a hyperdiverse lineage of mushroom-forming fungi.</title>
        <authorList>
            <person name="Looney B."/>
            <person name="Miyauchi S."/>
            <person name="Morin E."/>
            <person name="Drula E."/>
            <person name="Courty P.E."/>
            <person name="Kohler A."/>
            <person name="Kuo A."/>
            <person name="LaButti K."/>
            <person name="Pangilinan J."/>
            <person name="Lipzen A."/>
            <person name="Riley R."/>
            <person name="Andreopoulos W."/>
            <person name="He G."/>
            <person name="Johnson J."/>
            <person name="Nolan M."/>
            <person name="Tritt A."/>
            <person name="Barry K.W."/>
            <person name="Grigoriev I.V."/>
            <person name="Nagy L.G."/>
            <person name="Hibbett D."/>
            <person name="Henrissat B."/>
            <person name="Matheny P.B."/>
            <person name="Labbe J."/>
            <person name="Martin F.M."/>
        </authorList>
    </citation>
    <scope>NUCLEOTIDE SEQUENCE</scope>
    <source>
        <strain evidence="1">FP105234-sp</strain>
    </source>
</reference>
<accession>A0ACB8RIV0</accession>
<evidence type="ECO:0000313" key="1">
    <source>
        <dbReference type="EMBL" id="KAI0043717.1"/>
    </source>
</evidence>
<organism evidence="1 2">
    <name type="scientific">Auriscalpium vulgare</name>
    <dbReference type="NCBI Taxonomy" id="40419"/>
    <lineage>
        <taxon>Eukaryota</taxon>
        <taxon>Fungi</taxon>
        <taxon>Dikarya</taxon>
        <taxon>Basidiomycota</taxon>
        <taxon>Agaricomycotina</taxon>
        <taxon>Agaricomycetes</taxon>
        <taxon>Russulales</taxon>
        <taxon>Auriscalpiaceae</taxon>
        <taxon>Auriscalpium</taxon>
    </lineage>
</organism>
<proteinExistence type="predicted"/>
<name>A0ACB8RIV0_9AGAM</name>
<dbReference type="EMBL" id="MU276007">
    <property type="protein sequence ID" value="KAI0043717.1"/>
    <property type="molecule type" value="Genomic_DNA"/>
</dbReference>
<dbReference type="Proteomes" id="UP000814033">
    <property type="component" value="Unassembled WGS sequence"/>
</dbReference>
<gene>
    <name evidence="1" type="ORF">FA95DRAFT_360946</name>
</gene>
<comment type="caution">
    <text evidence="1">The sequence shown here is derived from an EMBL/GenBank/DDBJ whole genome shotgun (WGS) entry which is preliminary data.</text>
</comment>
<sequence length="70" mass="7768">MRPGRSARRVPRALVYSRILPGAHRARLPGRTKTALRRGAAELPGLRTELARPPVRTSEAVDDLVAFRNL</sequence>
<protein>
    <submittedName>
        <fullName evidence="1">Uncharacterized protein</fullName>
    </submittedName>
</protein>